<dbReference type="InterPro" id="IPR048682">
    <property type="entry name" value="COG4"/>
</dbReference>
<reference evidence="12" key="2">
    <citation type="journal article" date="2023" name="Microbiol Resour">
        <title>Decontamination and Annotation of the Draft Genome Sequence of the Oomycete Lagenidium giganteum ARSEF 373.</title>
        <authorList>
            <person name="Morgan W.R."/>
            <person name="Tartar A."/>
        </authorList>
    </citation>
    <scope>NUCLEOTIDE SEQUENCE</scope>
    <source>
        <strain evidence="12">ARSEF 373</strain>
    </source>
</reference>
<protein>
    <recommendedName>
        <fullName evidence="3">Conserved oligomeric Golgi complex subunit 4</fullName>
    </recommendedName>
    <alternativeName>
        <fullName evidence="8">Component of oligomeric Golgi complex 4</fullName>
    </alternativeName>
</protein>
<evidence type="ECO:0000313" key="13">
    <source>
        <dbReference type="Proteomes" id="UP001146120"/>
    </source>
</evidence>
<evidence type="ECO:0000256" key="6">
    <source>
        <dbReference type="ARBA" id="ARBA00023034"/>
    </source>
</evidence>
<reference evidence="12" key="1">
    <citation type="submission" date="2022-11" db="EMBL/GenBank/DDBJ databases">
        <authorList>
            <person name="Morgan W.R."/>
            <person name="Tartar A."/>
        </authorList>
    </citation>
    <scope>NUCLEOTIDE SEQUENCE</scope>
    <source>
        <strain evidence="12">ARSEF 373</strain>
    </source>
</reference>
<keyword evidence="6" id="KW-0333">Golgi apparatus</keyword>
<evidence type="ECO:0000256" key="8">
    <source>
        <dbReference type="ARBA" id="ARBA00031340"/>
    </source>
</evidence>
<keyword evidence="10" id="KW-0812">Transmembrane</keyword>
<dbReference type="SMART" id="SM00762">
    <property type="entry name" value="Cog4"/>
    <property type="match status" value="1"/>
</dbReference>
<evidence type="ECO:0000256" key="3">
    <source>
        <dbReference type="ARBA" id="ARBA00020975"/>
    </source>
</evidence>
<dbReference type="InterPro" id="IPR013167">
    <property type="entry name" value="COG4_M"/>
</dbReference>
<evidence type="ECO:0000256" key="4">
    <source>
        <dbReference type="ARBA" id="ARBA00022448"/>
    </source>
</evidence>
<dbReference type="InterPro" id="IPR048680">
    <property type="entry name" value="COG4_N"/>
</dbReference>
<dbReference type="CDD" id="cd07061">
    <property type="entry name" value="HP_HAP_like"/>
    <property type="match status" value="1"/>
</dbReference>
<organism evidence="12 13">
    <name type="scientific">Lagenidium giganteum</name>
    <dbReference type="NCBI Taxonomy" id="4803"/>
    <lineage>
        <taxon>Eukaryota</taxon>
        <taxon>Sar</taxon>
        <taxon>Stramenopiles</taxon>
        <taxon>Oomycota</taxon>
        <taxon>Peronosporomycetes</taxon>
        <taxon>Pythiales</taxon>
        <taxon>Pythiaceae</taxon>
    </lineage>
</organism>
<evidence type="ECO:0000256" key="5">
    <source>
        <dbReference type="ARBA" id="ARBA00022927"/>
    </source>
</evidence>
<evidence type="ECO:0000313" key="12">
    <source>
        <dbReference type="EMBL" id="DBA02874.1"/>
    </source>
</evidence>
<accession>A0AAV2ZA38</accession>
<gene>
    <name evidence="12" type="ORF">N0F65_005901</name>
</gene>
<dbReference type="Gene3D" id="1.20.58.1970">
    <property type="match status" value="1"/>
</dbReference>
<dbReference type="InterPro" id="IPR048684">
    <property type="entry name" value="COG4_C"/>
</dbReference>
<evidence type="ECO:0000256" key="7">
    <source>
        <dbReference type="ARBA" id="ARBA00023136"/>
    </source>
</evidence>
<dbReference type="PANTHER" id="PTHR24016:SF0">
    <property type="entry name" value="CONSERVED OLIGOMERIC GOLGI COMPLEX SUBUNIT 4"/>
    <property type="match status" value="1"/>
</dbReference>
<dbReference type="EMBL" id="DAKRPA010000025">
    <property type="protein sequence ID" value="DBA02874.1"/>
    <property type="molecule type" value="Genomic_DNA"/>
</dbReference>
<dbReference type="SUPFAM" id="SSF53254">
    <property type="entry name" value="Phosphoglycerate mutase-like"/>
    <property type="match status" value="1"/>
</dbReference>
<dbReference type="PANTHER" id="PTHR24016">
    <property type="entry name" value="CONSERVED OLIGOMERIC GOLGI COMPLEX SUBUNIT 4"/>
    <property type="match status" value="1"/>
</dbReference>
<dbReference type="Pfam" id="PF08318">
    <property type="entry name" value="COG4_m"/>
    <property type="match status" value="1"/>
</dbReference>
<dbReference type="GO" id="GO:0000139">
    <property type="term" value="C:Golgi membrane"/>
    <property type="evidence" value="ECO:0007669"/>
    <property type="project" value="UniProtKB-SubCell"/>
</dbReference>
<feature type="non-terminal residue" evidence="12">
    <location>
        <position position="1"/>
    </location>
</feature>
<keyword evidence="5" id="KW-0653">Protein transport</keyword>
<dbReference type="Pfam" id="PF20663">
    <property type="entry name" value="COG4_N"/>
    <property type="match status" value="1"/>
</dbReference>
<keyword evidence="10" id="KW-1133">Transmembrane helix</keyword>
<feature type="transmembrane region" description="Helical" evidence="10">
    <location>
        <begin position="1262"/>
        <end position="1283"/>
    </location>
</feature>
<comment type="subcellular location">
    <subcellularLocation>
        <location evidence="1">Golgi apparatus membrane</location>
        <topology evidence="1">Peripheral membrane protein</topology>
    </subcellularLocation>
</comment>
<feature type="region of interest" description="Disordered" evidence="9">
    <location>
        <begin position="321"/>
        <end position="348"/>
    </location>
</feature>
<sequence length="1297" mass="145164">ILRPVNHSPNQAIDYQYIIAYNNSSDFPSSSIMLETLQAQLDDVRKQRALLQTSLVDLQHTEDVEEKQQLKKAIRDLLVFTPEVTVLGAQTGAVVERIANANEVAERMTREVRCIDIVQSRLSKALGQSGQLVNLKNAMAGIRRAMNNRQYAQAAGFLKELKDIEEIMPLDVADKLRVENIENDLKGIIESHFETGLRERIKPQINEYAPLFRHIGVDYEERGLQLFLSFVRANLEESLSSMTKGSFSIKELLAQETAVFNQVAACVQEHDQMVTQCFARVAGNRRLVAQVYAVCEKISVPILRAYMQQRNLHERMSVTNEQSNAGAGAKGPQLSPTARPSSPPESENEIATLNDQLHEIALVIQHTQTFERFMRSRVEQVNSEADTEADTVANNQHDLPASHESELGKTVQELAGFYCFFENDLLTKAARRAFQWEELRYSSAKGAQDVVCFPISSAVDEIFYVARNSGLRSLATGHPDCVAGVLNMVSTVLRDIFGDNMRSRIRNMAAHVKLDGHDMAHQLRDQMQQQMQQHLAKFSKMGPLQLASAPGQPAEVKKELSPEVVMNSLEASVDYLAQIKDEFERELPQDFPEVPRRLISCLNGLDESASELTQLLSACRKKLGKLLEPKLASFLGNLISSNAKKAVHYELSEQQFTFNEANDPFAHQFVASTRELVQAFQPNLSPGNLGSLMETIAATTVELIERWFYSKPMRFNQLGALQFDKDIRTVSTFFTDTCDSRLVFARLTQIALVLNMDSPADVVDFHGRRYRGVDWQLSSAQVKEVLSRRVEFADAAINRLNEQKGERAIDRSLDNSALAVHHHHQHPPPPPTHMMKAVFLAVAALAGVMHTSAAEANSELLRLVTLSRHGSRAPNGVVARICPNNLKNLDAYNVPLEQLTEYGMHQLLAVGKHIRDVYVKEKGFLSETFNGVNHTHFETYFRSDAATRCSQSATALGYGLYPDGTGPKGFPRQPVPVTMQLLPNEHDFAAPKGPCKPTLKQDLEEYAKTRAVELLGQYQDALDTISKACGVNLADVPTMQGGEDLVLAVKDIADMLIFDRDEKLPRIQGVDEETSAKIEQLAFQNLMERYYSSDREITYWNGGFPNVLLGNLNAAANPAFPTRTAYRYYSYHGHRELLHGLGKMIGFNFNFTGLPSAMGMSALHPGTTMFFELHGRKGADASTQEYFVKTFVWSPKTEREQVKLEKCSSLECPLTEFNAIIRNHIASTGTWEEICGYHPVQTEKLSQLVVDANDAFPTSSNGYLTVMSVALCMCTVFAMYKAAIRIKNFRRRGYIPL</sequence>
<dbReference type="InterPro" id="IPR000560">
    <property type="entry name" value="His_Pase_clade-2"/>
</dbReference>
<comment type="caution">
    <text evidence="12">The sequence shown here is derived from an EMBL/GenBank/DDBJ whole genome shotgun (WGS) entry which is preliminary data.</text>
</comment>
<evidence type="ECO:0000256" key="2">
    <source>
        <dbReference type="ARBA" id="ARBA00009215"/>
    </source>
</evidence>
<dbReference type="Gene3D" id="3.40.50.1240">
    <property type="entry name" value="Phosphoglycerate mutase-like"/>
    <property type="match status" value="1"/>
</dbReference>
<dbReference type="InterPro" id="IPR029033">
    <property type="entry name" value="His_PPase_superfam"/>
</dbReference>
<keyword evidence="7 10" id="KW-0472">Membrane</keyword>
<evidence type="ECO:0000259" key="11">
    <source>
        <dbReference type="SMART" id="SM00762"/>
    </source>
</evidence>
<evidence type="ECO:0000256" key="1">
    <source>
        <dbReference type="ARBA" id="ARBA00004395"/>
    </source>
</evidence>
<keyword evidence="4" id="KW-0813">Transport</keyword>
<dbReference type="Pfam" id="PF00328">
    <property type="entry name" value="His_Phos_2"/>
    <property type="match status" value="1"/>
</dbReference>
<feature type="domain" description="COG4 transport protein middle alpha-helical bundle" evidence="11">
    <location>
        <begin position="178"/>
        <end position="506"/>
    </location>
</feature>
<name>A0AAV2ZA38_9STRA</name>
<dbReference type="GO" id="GO:0015031">
    <property type="term" value="P:protein transport"/>
    <property type="evidence" value="ECO:0007669"/>
    <property type="project" value="UniProtKB-KW"/>
</dbReference>
<dbReference type="Pfam" id="PF20662">
    <property type="entry name" value="COG4_C"/>
    <property type="match status" value="1"/>
</dbReference>
<evidence type="ECO:0000256" key="10">
    <source>
        <dbReference type="SAM" id="Phobius"/>
    </source>
</evidence>
<evidence type="ECO:0000256" key="9">
    <source>
        <dbReference type="SAM" id="MobiDB-lite"/>
    </source>
</evidence>
<comment type="similarity">
    <text evidence="2">Belongs to the COG4 family.</text>
</comment>
<keyword evidence="13" id="KW-1185">Reference proteome</keyword>
<dbReference type="Proteomes" id="UP001146120">
    <property type="component" value="Unassembled WGS sequence"/>
</dbReference>
<proteinExistence type="inferred from homology"/>